<keyword evidence="1" id="KW-0812">Transmembrane</keyword>
<dbReference type="Proteomes" id="UP000192727">
    <property type="component" value="Plasmid pPLP3"/>
</dbReference>
<name>A0A1V0V007_9BACL</name>
<dbReference type="AlphaFoldDB" id="A0A1V0V007"/>
<organism evidence="2 3">
    <name type="scientific">Paenibacillus larvae subsp. pulvifaciens</name>
    <dbReference type="NCBI Taxonomy" id="1477"/>
    <lineage>
        <taxon>Bacteria</taxon>
        <taxon>Bacillati</taxon>
        <taxon>Bacillota</taxon>
        <taxon>Bacilli</taxon>
        <taxon>Bacillales</taxon>
        <taxon>Paenibacillaceae</taxon>
        <taxon>Paenibacillus</taxon>
    </lineage>
</organism>
<keyword evidence="2" id="KW-0614">Plasmid</keyword>
<keyword evidence="1" id="KW-0472">Membrane</keyword>
<proteinExistence type="predicted"/>
<evidence type="ECO:0000313" key="2">
    <source>
        <dbReference type="EMBL" id="ARF70736.1"/>
    </source>
</evidence>
<sequence>MRRIKNEEVIKIFVEGEKEDVSNHEGNLYTIGDKLCIYNEVIASRDEEGHILIYNIKYNKNGVKIINKLKELISEGNYPLVGLKEINERNNHIINRKFSKNDISTVLQTAFVVGTISWLIFLCYIR</sequence>
<dbReference type="EMBL" id="CP020558">
    <property type="protein sequence ID" value="ARF70736.1"/>
    <property type="molecule type" value="Genomic_DNA"/>
</dbReference>
<feature type="transmembrane region" description="Helical" evidence="1">
    <location>
        <begin position="106"/>
        <end position="125"/>
    </location>
</feature>
<evidence type="ECO:0000313" key="3">
    <source>
        <dbReference type="Proteomes" id="UP000192727"/>
    </source>
</evidence>
<protein>
    <submittedName>
        <fullName evidence="2">Uncharacterized protein</fullName>
    </submittedName>
</protein>
<reference evidence="2 3" key="1">
    <citation type="submission" date="2017-03" db="EMBL/GenBank/DDBJ databases">
        <title>Paenibacillus larvae genome sequencing.</title>
        <authorList>
            <person name="Dingman D.W."/>
        </authorList>
    </citation>
    <scope>NUCLEOTIDE SEQUENCE [LARGE SCALE GENOMIC DNA]</scope>
    <source>
        <strain evidence="2 3">SAG 10367</strain>
        <plasmid evidence="3">pplp3</plasmid>
    </source>
</reference>
<keyword evidence="1" id="KW-1133">Transmembrane helix</keyword>
<gene>
    <name evidence="2" type="ORF">B7C51_25015</name>
</gene>
<accession>A0A1V0V007</accession>
<evidence type="ECO:0000256" key="1">
    <source>
        <dbReference type="SAM" id="Phobius"/>
    </source>
</evidence>
<dbReference type="RefSeq" id="WP_083041717.1">
    <property type="nucleotide sequence ID" value="NZ_CP020558.1"/>
</dbReference>
<geneLocation type="plasmid" evidence="3">
    <name>pplp3</name>
</geneLocation>